<evidence type="ECO:0000313" key="1">
    <source>
        <dbReference type="EMBL" id="GAA4694598.1"/>
    </source>
</evidence>
<accession>A0ABP8WW93</accession>
<name>A0ABP8WW93_9ACTN</name>
<dbReference type="RefSeq" id="WP_345268494.1">
    <property type="nucleotide sequence ID" value="NZ_BAABIM010000004.1"/>
</dbReference>
<evidence type="ECO:0008006" key="3">
    <source>
        <dbReference type="Google" id="ProtNLM"/>
    </source>
</evidence>
<gene>
    <name evidence="1" type="ORF">GCM10023226_36060</name>
</gene>
<dbReference type="Proteomes" id="UP001500621">
    <property type="component" value="Unassembled WGS sequence"/>
</dbReference>
<keyword evidence="2" id="KW-1185">Reference proteome</keyword>
<organism evidence="1 2">
    <name type="scientific">Nocardioides nanhaiensis</name>
    <dbReference type="NCBI Taxonomy" id="1476871"/>
    <lineage>
        <taxon>Bacteria</taxon>
        <taxon>Bacillati</taxon>
        <taxon>Actinomycetota</taxon>
        <taxon>Actinomycetes</taxon>
        <taxon>Propionibacteriales</taxon>
        <taxon>Nocardioidaceae</taxon>
        <taxon>Nocardioides</taxon>
    </lineage>
</organism>
<reference evidence="2" key="1">
    <citation type="journal article" date="2019" name="Int. J. Syst. Evol. Microbiol.">
        <title>The Global Catalogue of Microorganisms (GCM) 10K type strain sequencing project: providing services to taxonomists for standard genome sequencing and annotation.</title>
        <authorList>
            <consortium name="The Broad Institute Genomics Platform"/>
            <consortium name="The Broad Institute Genome Sequencing Center for Infectious Disease"/>
            <person name="Wu L."/>
            <person name="Ma J."/>
        </authorList>
    </citation>
    <scope>NUCLEOTIDE SEQUENCE [LARGE SCALE GENOMIC DNA]</scope>
    <source>
        <strain evidence="2">JCM 18127</strain>
    </source>
</reference>
<dbReference type="EMBL" id="BAABIM010000004">
    <property type="protein sequence ID" value="GAA4694598.1"/>
    <property type="molecule type" value="Genomic_DNA"/>
</dbReference>
<evidence type="ECO:0000313" key="2">
    <source>
        <dbReference type="Proteomes" id="UP001500621"/>
    </source>
</evidence>
<protein>
    <recommendedName>
        <fullName evidence="3">Peptidase MA-like domain-containing protein</fullName>
    </recommendedName>
</protein>
<sequence length="402" mass="42425">MAGLSLFLVLAVAGAAWVLTRPEDPYTAQAPAPVATGPQAGEAAAALDRLVEAVQSGDVEAAEALADPDDAQAVAQLGALAQNGAELQVEGLELRYVDEVTGVAAGRWSAAVDAAWAFGGFDPDPARTEVLVGFRATADDLWITSVGGGDRRTPIWMTGPLTVDRTEDALVLVAGSPGSVDAYARAARAAVPVVRRVLPQWRTGLVVEVAADLDQLGAALDVEPADYEGIAALATSPDGTLAPQAPVHVFLNREVYDQLGPTESQVVMSHEATHVATSAPSSLAPAWLVEGIADFVALRDVDLPDTVTAGQIIREVRRQGLPEALPSSADFDSTSTYLGSVYEAAWLVCRVLAERGDQEALVRLYDDASRSGRLQPELRELFGWSEEQLVDAWQAELERLTA</sequence>
<comment type="caution">
    <text evidence="1">The sequence shown here is derived from an EMBL/GenBank/DDBJ whole genome shotgun (WGS) entry which is preliminary data.</text>
</comment>
<proteinExistence type="predicted"/>